<feature type="non-terminal residue" evidence="3">
    <location>
        <position position="1"/>
    </location>
</feature>
<feature type="domain" description="BEN" evidence="2">
    <location>
        <begin position="462"/>
        <end position="533"/>
    </location>
</feature>
<accession>A0A1S8WIG5</accession>
<protein>
    <recommendedName>
        <fullName evidence="2">BEN domain-containing protein</fullName>
    </recommendedName>
</protein>
<proteinExistence type="predicted"/>
<evidence type="ECO:0000313" key="4">
    <source>
        <dbReference type="Proteomes" id="UP000243686"/>
    </source>
</evidence>
<gene>
    <name evidence="3" type="ORF">X801_09964</name>
</gene>
<dbReference type="SMART" id="SM01025">
    <property type="entry name" value="BEN"/>
    <property type="match status" value="1"/>
</dbReference>
<dbReference type="GO" id="GO:0003677">
    <property type="term" value="F:DNA binding"/>
    <property type="evidence" value="ECO:0007669"/>
    <property type="project" value="InterPro"/>
</dbReference>
<keyword evidence="1" id="KW-0175">Coiled coil</keyword>
<dbReference type="InterPro" id="IPR018379">
    <property type="entry name" value="BEN_domain"/>
</dbReference>
<dbReference type="AlphaFoldDB" id="A0A1S8WIG5"/>
<organism evidence="3 4">
    <name type="scientific">Opisthorchis viverrini</name>
    <name type="common">Southeast Asian liver fluke</name>
    <dbReference type="NCBI Taxonomy" id="6198"/>
    <lineage>
        <taxon>Eukaryota</taxon>
        <taxon>Metazoa</taxon>
        <taxon>Spiralia</taxon>
        <taxon>Lophotrochozoa</taxon>
        <taxon>Platyhelminthes</taxon>
        <taxon>Trematoda</taxon>
        <taxon>Digenea</taxon>
        <taxon>Opisthorchiida</taxon>
        <taxon>Opisthorchiata</taxon>
        <taxon>Opisthorchiidae</taxon>
        <taxon>Opisthorchis</taxon>
    </lineage>
</organism>
<dbReference type="Gene3D" id="1.10.10.2590">
    <property type="entry name" value="BEN domain"/>
    <property type="match status" value="1"/>
</dbReference>
<name>A0A1S8WIG5_OPIVI</name>
<reference evidence="3 4" key="1">
    <citation type="submission" date="2015-03" db="EMBL/GenBank/DDBJ databases">
        <title>Draft genome of the nematode, Opisthorchis viverrini.</title>
        <authorList>
            <person name="Mitreva M."/>
        </authorList>
    </citation>
    <scope>NUCLEOTIDE SEQUENCE [LARGE SCALE GENOMIC DNA]</scope>
    <source>
        <strain evidence="3">Khon Kaen</strain>
    </source>
</reference>
<evidence type="ECO:0000313" key="3">
    <source>
        <dbReference type="EMBL" id="OON14248.1"/>
    </source>
</evidence>
<evidence type="ECO:0000256" key="1">
    <source>
        <dbReference type="SAM" id="Coils"/>
    </source>
</evidence>
<evidence type="ECO:0000259" key="2">
    <source>
        <dbReference type="SMART" id="SM01025"/>
    </source>
</evidence>
<keyword evidence="4" id="KW-1185">Reference proteome</keyword>
<dbReference type="Proteomes" id="UP000243686">
    <property type="component" value="Unassembled WGS sequence"/>
</dbReference>
<sequence length="545" mass="61038">YLSREQLESLVRRLQDEVTDLRGRLAESEERNRILQFALPQAIRECLTNTRFLCSPKSRFESSCLRYPDSLRFIAVLDAIRMNPCRCTKFASECVYLCLHRLQDAILAETPQSLQTAIKVLLRTLQEDDFFSEGSILRGVASTVHMESLRPLLSPALLNPPASITVDAVSDNPSVQPVRPTRSIAVQNDLSIDGAALMTNQQQCRGGSIADAPLRPVLQELAHQVNSRESDSTAGTRLSGGLISLVRISRTLENIKRSSHRMVERPRRRRPNLTRPAKRTYRGPRVGTRQAPWTEHNSDIALRPTTHPFIKTTASALVPTAASPPQLSSIQPGLTITSAVSTFPTQTLPKLSFYTDSHEPETSSPGECLLLGVEHHSRVQADTGTPWNTRVPENDLQQQACDPTQQQQTNSNTDQNWLNLQDEFPGEIDWTEYGRTKREIGENPNILLGRPWSMYKASSEWTRATCALMSALFDPEQLSTSTVLGRGSSERRNRLPFDKVNYIVGTITQEFGVSPAKVRARMAQKCKDERRRVRMTTQTMGPDAV</sequence>
<dbReference type="EMBL" id="KV906773">
    <property type="protein sequence ID" value="OON14248.1"/>
    <property type="molecule type" value="Genomic_DNA"/>
</dbReference>
<feature type="coiled-coil region" evidence="1">
    <location>
        <begin position="4"/>
        <end position="31"/>
    </location>
</feature>